<dbReference type="Pfam" id="PF13671">
    <property type="entry name" value="AAA_33"/>
    <property type="match status" value="1"/>
</dbReference>
<protein>
    <submittedName>
        <fullName evidence="1">ATP-binding protein</fullName>
    </submittedName>
</protein>
<dbReference type="SUPFAM" id="SSF52540">
    <property type="entry name" value="P-loop containing nucleoside triphosphate hydrolases"/>
    <property type="match status" value="1"/>
</dbReference>
<accession>A0ABU8RMP2</accession>
<organism evidence="1 2">
    <name type="scientific">Pseudokineococcus basanitobsidens</name>
    <dbReference type="NCBI Taxonomy" id="1926649"/>
    <lineage>
        <taxon>Bacteria</taxon>
        <taxon>Bacillati</taxon>
        <taxon>Actinomycetota</taxon>
        <taxon>Actinomycetes</taxon>
        <taxon>Kineosporiales</taxon>
        <taxon>Kineosporiaceae</taxon>
        <taxon>Pseudokineococcus</taxon>
    </lineage>
</organism>
<dbReference type="GO" id="GO:0005524">
    <property type="term" value="F:ATP binding"/>
    <property type="evidence" value="ECO:0007669"/>
    <property type="project" value="UniProtKB-KW"/>
</dbReference>
<keyword evidence="1" id="KW-0067">ATP-binding</keyword>
<evidence type="ECO:0000313" key="1">
    <source>
        <dbReference type="EMBL" id="MEJ5946362.1"/>
    </source>
</evidence>
<reference evidence="1 2" key="1">
    <citation type="journal article" date="2017" name="Int. J. Syst. Evol. Microbiol.">
        <title>Pseudokineococcus basanitobsidens sp. nov., isolated from volcanic rock.</title>
        <authorList>
            <person name="Lee D.W."/>
            <person name="Park M.Y."/>
            <person name="Kim J.J."/>
            <person name="Kim B.S."/>
        </authorList>
    </citation>
    <scope>NUCLEOTIDE SEQUENCE [LARGE SCALE GENOMIC DNA]</scope>
    <source>
        <strain evidence="1 2">DSM 103726</strain>
    </source>
</reference>
<sequence length="171" mass="19289">MTSTATSRSDGPLVVLMCGVAGSGKTAYAQSLERQGHVRLSIDEEVWRRFGRYDVDYDESDYASFSQIAEEALCARLLELIADGRDVVLDLSFWRRASREQYKRLIESAGGRWRLVYLQAEPYVLRQRLAERAQRFDANAAFPITEEVLAGFLSGFEEPCGEGEEIVLARP</sequence>
<dbReference type="RefSeq" id="WP_339575745.1">
    <property type="nucleotide sequence ID" value="NZ_JBBIAA010000021.1"/>
</dbReference>
<evidence type="ECO:0000313" key="2">
    <source>
        <dbReference type="Proteomes" id="UP001387100"/>
    </source>
</evidence>
<keyword evidence="1" id="KW-0547">Nucleotide-binding</keyword>
<comment type="caution">
    <text evidence="1">The sequence shown here is derived from an EMBL/GenBank/DDBJ whole genome shotgun (WGS) entry which is preliminary data.</text>
</comment>
<dbReference type="Gene3D" id="3.40.50.300">
    <property type="entry name" value="P-loop containing nucleotide triphosphate hydrolases"/>
    <property type="match status" value="1"/>
</dbReference>
<dbReference type="EMBL" id="JBBIAA010000021">
    <property type="protein sequence ID" value="MEJ5946362.1"/>
    <property type="molecule type" value="Genomic_DNA"/>
</dbReference>
<gene>
    <name evidence="1" type="ORF">WDZ17_13775</name>
</gene>
<dbReference type="Proteomes" id="UP001387100">
    <property type="component" value="Unassembled WGS sequence"/>
</dbReference>
<proteinExistence type="predicted"/>
<dbReference type="InterPro" id="IPR027417">
    <property type="entry name" value="P-loop_NTPase"/>
</dbReference>
<keyword evidence="2" id="KW-1185">Reference proteome</keyword>
<name>A0ABU8RMP2_9ACTN</name>